<dbReference type="InterPro" id="IPR057031">
    <property type="entry name" value="SFR19-like_C"/>
</dbReference>
<dbReference type="PROSITE" id="PS50089">
    <property type="entry name" value="ZF_RING_2"/>
    <property type="match status" value="1"/>
</dbReference>
<dbReference type="InterPro" id="IPR001841">
    <property type="entry name" value="Znf_RING"/>
</dbReference>
<evidence type="ECO:0000313" key="7">
    <source>
        <dbReference type="EMBL" id="DBA31171.1"/>
    </source>
</evidence>
<organism evidence="7 8">
    <name type="scientific">Pyxicephalus adspersus</name>
    <name type="common">African bullfrog</name>
    <dbReference type="NCBI Taxonomy" id="30357"/>
    <lineage>
        <taxon>Eukaryota</taxon>
        <taxon>Metazoa</taxon>
        <taxon>Chordata</taxon>
        <taxon>Craniata</taxon>
        <taxon>Vertebrata</taxon>
        <taxon>Euteleostomi</taxon>
        <taxon>Amphibia</taxon>
        <taxon>Batrachia</taxon>
        <taxon>Anura</taxon>
        <taxon>Neobatrachia</taxon>
        <taxon>Ranoidea</taxon>
        <taxon>Pyxicephalidae</taxon>
        <taxon>Pyxicephalinae</taxon>
        <taxon>Pyxicephalus</taxon>
    </lineage>
</organism>
<feature type="compositionally biased region" description="Polar residues" evidence="5">
    <location>
        <begin position="687"/>
        <end position="699"/>
    </location>
</feature>
<dbReference type="Pfam" id="PF23030">
    <property type="entry name" value="SCAF11-like_C"/>
    <property type="match status" value="1"/>
</dbReference>
<feature type="compositionally biased region" description="Low complexity" evidence="5">
    <location>
        <begin position="510"/>
        <end position="526"/>
    </location>
</feature>
<feature type="compositionally biased region" description="Low complexity" evidence="5">
    <location>
        <begin position="238"/>
        <end position="270"/>
    </location>
</feature>
<feature type="compositionally biased region" description="Basic residues" evidence="5">
    <location>
        <begin position="819"/>
        <end position="846"/>
    </location>
</feature>
<name>A0AAV3AIA2_PYXAD</name>
<feature type="domain" description="RING-type" evidence="6">
    <location>
        <begin position="49"/>
        <end position="89"/>
    </location>
</feature>
<feature type="compositionally biased region" description="Polar residues" evidence="5">
    <location>
        <begin position="931"/>
        <end position="956"/>
    </location>
</feature>
<evidence type="ECO:0000313" key="8">
    <source>
        <dbReference type="Proteomes" id="UP001181693"/>
    </source>
</evidence>
<evidence type="ECO:0000256" key="3">
    <source>
        <dbReference type="ARBA" id="ARBA00022833"/>
    </source>
</evidence>
<feature type="compositionally biased region" description="Polar residues" evidence="5">
    <location>
        <begin position="894"/>
        <end position="910"/>
    </location>
</feature>
<dbReference type="Pfam" id="PF13639">
    <property type="entry name" value="zf-RING_2"/>
    <property type="match status" value="1"/>
</dbReference>
<dbReference type="SUPFAM" id="SSF57850">
    <property type="entry name" value="RING/U-box"/>
    <property type="match status" value="1"/>
</dbReference>
<dbReference type="Proteomes" id="UP001181693">
    <property type="component" value="Unassembled WGS sequence"/>
</dbReference>
<feature type="compositionally biased region" description="Basic and acidic residues" evidence="5">
    <location>
        <begin position="957"/>
        <end position="970"/>
    </location>
</feature>
<evidence type="ECO:0000256" key="4">
    <source>
        <dbReference type="PROSITE-ProRule" id="PRU00175"/>
    </source>
</evidence>
<feature type="compositionally biased region" description="Pro residues" evidence="5">
    <location>
        <begin position="1114"/>
        <end position="1125"/>
    </location>
</feature>
<feature type="compositionally biased region" description="Basic and acidic residues" evidence="5">
    <location>
        <begin position="343"/>
        <end position="355"/>
    </location>
</feature>
<dbReference type="GO" id="GO:0000245">
    <property type="term" value="P:spliceosomal complex assembly"/>
    <property type="evidence" value="ECO:0007669"/>
    <property type="project" value="TreeGrafter"/>
</dbReference>
<keyword evidence="2 4" id="KW-0863">Zinc-finger</keyword>
<reference evidence="7" key="1">
    <citation type="thesis" date="2020" institute="ProQuest LLC" country="789 East Eisenhower Parkway, Ann Arbor, MI, USA">
        <title>Comparative Genomics and Chromosome Evolution.</title>
        <authorList>
            <person name="Mudd A.B."/>
        </authorList>
    </citation>
    <scope>NUCLEOTIDE SEQUENCE</scope>
    <source>
        <strain evidence="7">1538</strain>
        <tissue evidence="7">Blood</tissue>
    </source>
</reference>
<evidence type="ECO:0000256" key="1">
    <source>
        <dbReference type="ARBA" id="ARBA00022723"/>
    </source>
</evidence>
<feature type="compositionally biased region" description="Basic and acidic residues" evidence="5">
    <location>
        <begin position="318"/>
        <end position="332"/>
    </location>
</feature>
<dbReference type="GO" id="GO:0008270">
    <property type="term" value="F:zinc ion binding"/>
    <property type="evidence" value="ECO:0007669"/>
    <property type="project" value="UniProtKB-KW"/>
</dbReference>
<feature type="compositionally biased region" description="Gly residues" evidence="5">
    <location>
        <begin position="920"/>
        <end position="929"/>
    </location>
</feature>
<dbReference type="GO" id="GO:0003723">
    <property type="term" value="F:RNA binding"/>
    <property type="evidence" value="ECO:0007669"/>
    <property type="project" value="TreeGrafter"/>
</dbReference>
<feature type="compositionally biased region" description="Basic and acidic residues" evidence="5">
    <location>
        <begin position="410"/>
        <end position="435"/>
    </location>
</feature>
<feature type="compositionally biased region" description="Acidic residues" evidence="5">
    <location>
        <begin position="303"/>
        <end position="317"/>
    </location>
</feature>
<sequence>MTLCVLEKMRNKRLCLPGDRDQQHEEKDGEEGKDGFGASTVSLSSSERCPICLNSLSLEVGFPEDCCHAFCIACILKWSETSTSCPVDRKQFQTVYKIDPVGGCTKTSNCSVKMAISDLSNLPQFHFYSRTEEQNGDLPHDILKPAIKITKYFLLQMCFIVRFCAEIEEESDLRLIQRKREGLKYLRLPTTMEIERMCVYSYAQEGTEKKQAASGSKGSKKKSVQSNTRRRSTRSSKSDVSQLQNSPKSSNSDNDASACNSSSTNNLSSEHSNKPPAKQRKRATKKAPQSRKRLRSARQPPQETDENKDDSESESEQDEKKLKLPDLSDSTHLEMTVSPAGSSEKECQLVEDHSPLDQSTEHTPASSPMQTVQTIDKDTSASPEMQHEYQFDKENSSTSPMFTNGQTNAEENRPESMFGSERDSDVIETTEHSEVEYSLQAENPQVSEGECLDSPLSVKCTDNDSHKESASSDSESELVHAKHHNISPVSQDISDDREQDSSDTGQSGVQSSGSLNESQSSSSSQSKAESLPDLEDQNESFKAEDREKQSDLDHSSSCCNSFEDNPPETPDLPKEINVESPVQDSSFINDDGLLDKQLNGMEHNLLGDTKTSVLGESEHKSSTDISVNREQLLEQLREVQDRLCNDDSQNVPLVDNKAESVSEVSSAVTASKISNDDISKESDFNNEHQVTYSVDNNESVAMECDSVSSDRESEQPTKLSETVAELGSSVGTKREELESSEKQSVPLIEDKHKKESRPRKSRFHSPSTTWSPTKSEVKERQKSRSRSRSKNRDSPHKRKSRSHSREKERNHSEQWKGRSRDRRHRRQSKSKSRSRSRSGSRTRNRNRSNTAERSEKDSPSWRERRSSDNWKSPRGSDRYRRNEHDKPNEHFRKNQYNSGDSWNRNVNVDWNSPKGRGGRGRGGFGGGLNYGDQNENSWNNRQPYSGNSNTSGQESTRAQEHKNYKPKYEETFDSPADRSGWTSASSWAVRKTLPADVQNYYSKRGRNSTGSQQGWTRPEISQDQDQALKDQPSQQAESAQMPVNMVQTQMNVVQQPISAPPPQPVNIYPYSVGVHTPLVSMQHNPYNIHPQLPIHLHPALPLVQVAAPSSVPQGLPPPPPPPPPSQQVGYVAPQQDGKPLQANPTVSHISNNSAPPLLPVPAVAQERVVGTAVAPTPASVAASSHNKNPYVSVKPTPWKETVTVEASADSSKKEKKIQIQERAAQEVKVAIKQYYQNKDITKDEYKEIVKKAVDKVCHSKSGEVDSAKVANLVKAYVDKYKHSRKKGTEDKL</sequence>
<gene>
    <name evidence="7" type="ORF">GDO54_007065</name>
</gene>
<feature type="compositionally biased region" description="Basic residues" evidence="5">
    <location>
        <begin position="218"/>
        <end position="234"/>
    </location>
</feature>
<accession>A0AAV3AIA2</accession>
<proteinExistence type="predicted"/>
<dbReference type="PROSITE" id="PS00518">
    <property type="entry name" value="ZF_RING_1"/>
    <property type="match status" value="1"/>
</dbReference>
<feature type="compositionally biased region" description="Basic and acidic residues" evidence="5">
    <location>
        <begin position="732"/>
        <end position="741"/>
    </location>
</feature>
<feature type="compositionally biased region" description="Basic and acidic residues" evidence="5">
    <location>
        <begin position="674"/>
        <end position="686"/>
    </location>
</feature>
<feature type="region of interest" description="Disordered" evidence="5">
    <location>
        <begin position="657"/>
        <end position="984"/>
    </location>
</feature>
<evidence type="ECO:0000259" key="6">
    <source>
        <dbReference type="PROSITE" id="PS50089"/>
    </source>
</evidence>
<keyword evidence="8" id="KW-1185">Reference proteome</keyword>
<feature type="compositionally biased region" description="Basic and acidic residues" evidence="5">
    <location>
        <begin position="850"/>
        <end position="868"/>
    </location>
</feature>
<feature type="compositionally biased region" description="Polar residues" evidence="5">
    <location>
        <begin position="356"/>
        <end position="374"/>
    </location>
</feature>
<feature type="compositionally biased region" description="Basic and acidic residues" evidence="5">
    <location>
        <begin position="874"/>
        <end position="892"/>
    </location>
</feature>
<dbReference type="SMART" id="SM00184">
    <property type="entry name" value="RING"/>
    <property type="match status" value="1"/>
</dbReference>
<protein>
    <recommendedName>
        <fullName evidence="6">RING-type domain-containing protein</fullName>
    </recommendedName>
</protein>
<dbReference type="PANTHER" id="PTHR47048:SF1">
    <property type="entry name" value="PROTEIN SCAF11"/>
    <property type="match status" value="1"/>
</dbReference>
<feature type="region of interest" description="Disordered" evidence="5">
    <location>
        <begin position="1000"/>
        <end position="1040"/>
    </location>
</feature>
<feature type="compositionally biased region" description="Basic residues" evidence="5">
    <location>
        <begin position="783"/>
        <end position="802"/>
    </location>
</feature>
<feature type="region of interest" description="Disordered" evidence="5">
    <location>
        <begin position="1108"/>
        <end position="1136"/>
    </location>
</feature>
<feature type="compositionally biased region" description="Polar residues" evidence="5">
    <location>
        <begin position="396"/>
        <end position="409"/>
    </location>
</feature>
<dbReference type="EMBL" id="DYDO01000002">
    <property type="protein sequence ID" value="DBA31171.1"/>
    <property type="molecule type" value="Genomic_DNA"/>
</dbReference>
<keyword evidence="3" id="KW-0862">Zinc</keyword>
<feature type="compositionally biased region" description="Basic and acidic residues" evidence="5">
    <location>
        <begin position="375"/>
        <end position="395"/>
    </location>
</feature>
<dbReference type="Gene3D" id="3.30.40.10">
    <property type="entry name" value="Zinc/RING finger domain, C3HC4 (zinc finger)"/>
    <property type="match status" value="1"/>
</dbReference>
<feature type="compositionally biased region" description="Polar residues" evidence="5">
    <location>
        <begin position="1007"/>
        <end position="1038"/>
    </location>
</feature>
<dbReference type="InterPro" id="IPR017907">
    <property type="entry name" value="Znf_RING_CS"/>
</dbReference>
<feature type="compositionally biased region" description="Basic residues" evidence="5">
    <location>
        <begin position="754"/>
        <end position="763"/>
    </location>
</feature>
<feature type="compositionally biased region" description="Basic and acidic residues" evidence="5">
    <location>
        <begin position="803"/>
        <end position="818"/>
    </location>
</feature>
<feature type="compositionally biased region" description="Basic and acidic residues" evidence="5">
    <location>
        <begin position="461"/>
        <end position="470"/>
    </location>
</feature>
<evidence type="ECO:0000256" key="2">
    <source>
        <dbReference type="ARBA" id="ARBA00022771"/>
    </source>
</evidence>
<feature type="compositionally biased region" description="Low complexity" evidence="5">
    <location>
        <begin position="659"/>
        <end position="671"/>
    </location>
</feature>
<feature type="compositionally biased region" description="Basic residues" evidence="5">
    <location>
        <begin position="277"/>
        <end position="296"/>
    </location>
</feature>
<evidence type="ECO:0000256" key="5">
    <source>
        <dbReference type="SAM" id="MobiDB-lite"/>
    </source>
</evidence>
<comment type="caution">
    <text evidence="7">The sequence shown here is derived from an EMBL/GenBank/DDBJ whole genome shotgun (WGS) entry which is preliminary data.</text>
</comment>
<dbReference type="InterPro" id="IPR013083">
    <property type="entry name" value="Znf_RING/FYVE/PHD"/>
</dbReference>
<feature type="region of interest" description="Disordered" evidence="5">
    <location>
        <begin position="209"/>
        <end position="593"/>
    </location>
</feature>
<dbReference type="PANTHER" id="PTHR47048">
    <property type="entry name" value="PROTEIN SCAF11"/>
    <property type="match status" value="1"/>
</dbReference>
<feature type="compositionally biased region" description="Basic and acidic residues" evidence="5">
    <location>
        <begin position="539"/>
        <end position="554"/>
    </location>
</feature>
<keyword evidence="1" id="KW-0479">Metal-binding</keyword>
<feature type="compositionally biased region" description="Polar residues" evidence="5">
    <location>
        <begin position="764"/>
        <end position="773"/>
    </location>
</feature>